<dbReference type="Pfam" id="PF05580">
    <property type="entry name" value="Peptidase_S55"/>
    <property type="match status" value="1"/>
</dbReference>
<keyword evidence="1" id="KW-0812">Transmembrane</keyword>
<dbReference type="EMBL" id="ACEC01000021">
    <property type="protein sequence ID" value="EEG31773.1"/>
    <property type="molecule type" value="Genomic_DNA"/>
</dbReference>
<dbReference type="STRING" id="537013.CLOSTMETH_00507"/>
<sequence>MRKFLRFISGVTASVVMAALGVTLYYQQELPDNFYLYRGQNLDIQSTFDIQTSSHTQTSKSLPAMNAGDGQTVDLKLFGVLPIKQANVQVLEETELIPCGTPFGIKMFTEGVMVVGLNNIDSEEGFKNPAKEAGIKIGDVIVSVDGNAVTSNKQISQAVESCQNGSITVDYTRDGQPGSVSISPIKSRVDGKNKVGIWVRDSSAGIGTITFYNPATGMFGGLGHAVCDVDTGQILPLSSGEIVGATINGVHKGVVGNPGELIGAFTSKEAIGSLLGNTDSGVFGEMYSFQQTAKPIKMALKQEVTTGKATIYTTINGTQPEEFEIEIDKIDLNEQTTTKNMVIRVTDQRLLEAAGGIVQGMSGSPILQNGKLVGAVTHVFVNDPTKGYGIFAENMLSVSNEMCLDKAS</sequence>
<evidence type="ECO:0000313" key="4">
    <source>
        <dbReference type="Proteomes" id="UP000003340"/>
    </source>
</evidence>
<proteinExistence type="predicted"/>
<dbReference type="Proteomes" id="UP000003340">
    <property type="component" value="Unassembled WGS sequence"/>
</dbReference>
<dbReference type="HOGENOM" id="CLU_035713_1_0_9"/>
<dbReference type="InterPro" id="IPR008763">
    <property type="entry name" value="Peptidase_S55"/>
</dbReference>
<dbReference type="SMART" id="SM00228">
    <property type="entry name" value="PDZ"/>
    <property type="match status" value="1"/>
</dbReference>
<keyword evidence="4" id="KW-1185">Reference proteome</keyword>
<dbReference type="Gene3D" id="2.30.42.10">
    <property type="match status" value="1"/>
</dbReference>
<comment type="caution">
    <text evidence="3">The sequence shown here is derived from an EMBL/GenBank/DDBJ whole genome shotgun (WGS) entry which is preliminary data.</text>
</comment>
<dbReference type="InterPro" id="IPR009003">
    <property type="entry name" value="Peptidase_S1_PA"/>
</dbReference>
<feature type="transmembrane region" description="Helical" evidence="1">
    <location>
        <begin position="7"/>
        <end position="26"/>
    </location>
</feature>
<dbReference type="eggNOG" id="COG0750">
    <property type="taxonomic scope" value="Bacteria"/>
</dbReference>
<dbReference type="Pfam" id="PF13180">
    <property type="entry name" value="PDZ_2"/>
    <property type="match status" value="1"/>
</dbReference>
<gene>
    <name evidence="3" type="primary">spoIVB</name>
    <name evidence="3" type="ORF">CLOSTMETH_00507</name>
</gene>
<dbReference type="EC" id="3.4.21.-" evidence="3"/>
<dbReference type="AlphaFoldDB" id="C0E9K8"/>
<dbReference type="InterPro" id="IPR001478">
    <property type="entry name" value="PDZ"/>
</dbReference>
<dbReference type="InterPro" id="IPR014219">
    <property type="entry name" value="SpoIVB"/>
</dbReference>
<dbReference type="PROSITE" id="PS51494">
    <property type="entry name" value="SPOIVB"/>
    <property type="match status" value="1"/>
</dbReference>
<evidence type="ECO:0000259" key="2">
    <source>
        <dbReference type="PROSITE" id="PS51494"/>
    </source>
</evidence>
<accession>C0E9K8</accession>
<keyword evidence="3" id="KW-0378">Hydrolase</keyword>
<name>C0E9K8_9FIRM</name>
<keyword evidence="1" id="KW-0472">Membrane</keyword>
<organism evidence="3 4">
    <name type="scientific">[Clostridium] methylpentosum DSM 5476</name>
    <dbReference type="NCBI Taxonomy" id="537013"/>
    <lineage>
        <taxon>Bacteria</taxon>
        <taxon>Bacillati</taxon>
        <taxon>Bacillota</taxon>
        <taxon>Clostridia</taxon>
        <taxon>Eubacteriales</taxon>
        <taxon>Oscillospiraceae</taxon>
        <taxon>Oscillospiraceae incertae sedis</taxon>
    </lineage>
</organism>
<reference evidence="3 4" key="1">
    <citation type="submission" date="2009-01" db="EMBL/GenBank/DDBJ databases">
        <authorList>
            <person name="Fulton L."/>
            <person name="Clifton S."/>
            <person name="Fulton B."/>
            <person name="Xu J."/>
            <person name="Minx P."/>
            <person name="Pepin K.H."/>
            <person name="Johnson M."/>
            <person name="Bhonagiri V."/>
            <person name="Nash W.E."/>
            <person name="Mardis E.R."/>
            <person name="Wilson R.K."/>
        </authorList>
    </citation>
    <scope>NUCLEOTIDE SEQUENCE [LARGE SCALE GENOMIC DNA]</scope>
    <source>
        <strain evidence="3 4">DSM 5476</strain>
    </source>
</reference>
<evidence type="ECO:0000313" key="3">
    <source>
        <dbReference type="EMBL" id="EEG31773.1"/>
    </source>
</evidence>
<protein>
    <submittedName>
        <fullName evidence="3">SpoIVB peptidase</fullName>
        <ecNumber evidence="3">3.4.21.-</ecNumber>
    </submittedName>
</protein>
<dbReference type="MEROPS" id="S55.001"/>
<dbReference type="GO" id="GO:0016787">
    <property type="term" value="F:hydrolase activity"/>
    <property type="evidence" value="ECO:0007669"/>
    <property type="project" value="UniProtKB-KW"/>
</dbReference>
<dbReference type="NCBIfam" id="TIGR02860">
    <property type="entry name" value="spore_IV_B"/>
    <property type="match status" value="1"/>
</dbReference>
<dbReference type="SUPFAM" id="SSF50156">
    <property type="entry name" value="PDZ domain-like"/>
    <property type="match status" value="1"/>
</dbReference>
<evidence type="ECO:0000256" key="1">
    <source>
        <dbReference type="SAM" id="Phobius"/>
    </source>
</evidence>
<dbReference type="InterPro" id="IPR036034">
    <property type="entry name" value="PDZ_sf"/>
</dbReference>
<reference evidence="3 4" key="2">
    <citation type="submission" date="2009-02" db="EMBL/GenBank/DDBJ databases">
        <title>Draft genome sequence of Clostridium methylpentosum (DSM 5476).</title>
        <authorList>
            <person name="Sudarsanam P."/>
            <person name="Ley R."/>
            <person name="Guruge J."/>
            <person name="Turnbaugh P.J."/>
            <person name="Mahowald M."/>
            <person name="Liep D."/>
            <person name="Gordon J."/>
        </authorList>
    </citation>
    <scope>NUCLEOTIDE SEQUENCE [LARGE SCALE GENOMIC DNA]</scope>
    <source>
        <strain evidence="3 4">DSM 5476</strain>
    </source>
</reference>
<dbReference type="SUPFAM" id="SSF50494">
    <property type="entry name" value="Trypsin-like serine proteases"/>
    <property type="match status" value="1"/>
</dbReference>
<keyword evidence="1" id="KW-1133">Transmembrane helix</keyword>
<feature type="domain" description="Peptidase S55" evidence="2">
    <location>
        <begin position="176"/>
        <end position="408"/>
    </location>
</feature>